<feature type="region of interest" description="Disordered" evidence="1">
    <location>
        <begin position="43"/>
        <end position="63"/>
    </location>
</feature>
<proteinExistence type="predicted"/>
<evidence type="ECO:0000313" key="2">
    <source>
        <dbReference type="EMBL" id="TKR85337.1"/>
    </source>
</evidence>
<organism evidence="2">
    <name type="scientific">Populus alba</name>
    <name type="common">White poplar</name>
    <dbReference type="NCBI Taxonomy" id="43335"/>
    <lineage>
        <taxon>Eukaryota</taxon>
        <taxon>Viridiplantae</taxon>
        <taxon>Streptophyta</taxon>
        <taxon>Embryophyta</taxon>
        <taxon>Tracheophyta</taxon>
        <taxon>Spermatophyta</taxon>
        <taxon>Magnoliopsida</taxon>
        <taxon>eudicotyledons</taxon>
        <taxon>Gunneridae</taxon>
        <taxon>Pentapetalae</taxon>
        <taxon>rosids</taxon>
        <taxon>fabids</taxon>
        <taxon>Malpighiales</taxon>
        <taxon>Salicaceae</taxon>
        <taxon>Saliceae</taxon>
        <taxon>Populus</taxon>
    </lineage>
</organism>
<accession>A0A4U5NNW5</accession>
<sequence length="124" mass="14029">MKQQHSHLLIFNAPSFSICYINTFAQSPNSSPQHRPPAVIVSTTASRNPNTGPACTTPRHHQRSQKIILEKGWPLHDLYPPFEIHPKRKNHLFSALNDSSSGCNPSLHRQMVPFRNSNQELSIL</sequence>
<reference evidence="2" key="1">
    <citation type="submission" date="2018-10" db="EMBL/GenBank/DDBJ databases">
        <title>Population genomic analysis revealed the cold adaptation of white poplar.</title>
        <authorList>
            <person name="Liu Y.-J."/>
        </authorList>
    </citation>
    <scope>NUCLEOTIDE SEQUENCE [LARGE SCALE GENOMIC DNA]</scope>
    <source>
        <strain evidence="2">PAL-ZL1</strain>
    </source>
</reference>
<comment type="caution">
    <text evidence="2">The sequence shown here is derived from an EMBL/GenBank/DDBJ whole genome shotgun (WGS) entry which is preliminary data.</text>
</comment>
<protein>
    <submittedName>
        <fullName evidence="2">Uncharacterized protein</fullName>
    </submittedName>
</protein>
<dbReference type="EMBL" id="RCHU01000951">
    <property type="protein sequence ID" value="TKR85337.1"/>
    <property type="molecule type" value="Genomic_DNA"/>
</dbReference>
<dbReference type="AlphaFoldDB" id="A0A4U5NNW5"/>
<gene>
    <name evidence="2" type="ORF">D5086_0000248960</name>
</gene>
<feature type="compositionally biased region" description="Polar residues" evidence="1">
    <location>
        <begin position="43"/>
        <end position="54"/>
    </location>
</feature>
<name>A0A4U5NNW5_POPAL</name>
<evidence type="ECO:0000256" key="1">
    <source>
        <dbReference type="SAM" id="MobiDB-lite"/>
    </source>
</evidence>